<reference evidence="2" key="1">
    <citation type="journal article" date="2021" name="Nat. Commun.">
        <title>Genomic analyses provide insights into spinach domestication and the genetic basis of agronomic traits.</title>
        <authorList>
            <person name="Cai X."/>
            <person name="Sun X."/>
            <person name="Xu C."/>
            <person name="Sun H."/>
            <person name="Wang X."/>
            <person name="Ge C."/>
            <person name="Zhang Z."/>
            <person name="Wang Q."/>
            <person name="Fei Z."/>
            <person name="Jiao C."/>
            <person name="Wang Q."/>
        </authorList>
    </citation>
    <scope>NUCLEOTIDE SEQUENCE [LARGE SCALE GENOMIC DNA]</scope>
    <source>
        <strain evidence="2">cv. Varoflay</strain>
    </source>
</reference>
<organism evidence="2 3">
    <name type="scientific">Spinacia oleracea</name>
    <name type="common">Spinach</name>
    <dbReference type="NCBI Taxonomy" id="3562"/>
    <lineage>
        <taxon>Eukaryota</taxon>
        <taxon>Viridiplantae</taxon>
        <taxon>Streptophyta</taxon>
        <taxon>Embryophyta</taxon>
        <taxon>Tracheophyta</taxon>
        <taxon>Spermatophyta</taxon>
        <taxon>Magnoliopsida</taxon>
        <taxon>eudicotyledons</taxon>
        <taxon>Gunneridae</taxon>
        <taxon>Pentapetalae</taxon>
        <taxon>Caryophyllales</taxon>
        <taxon>Chenopodiaceae</taxon>
        <taxon>Chenopodioideae</taxon>
        <taxon>Anserineae</taxon>
        <taxon>Spinacia</taxon>
    </lineage>
</organism>
<dbReference type="GO" id="GO:0009451">
    <property type="term" value="P:RNA modification"/>
    <property type="evidence" value="ECO:0007669"/>
    <property type="project" value="InterPro"/>
</dbReference>
<dbReference type="Proteomes" id="UP000813463">
    <property type="component" value="Chromosome 4"/>
</dbReference>
<dbReference type="NCBIfam" id="TIGR00756">
    <property type="entry name" value="PPR"/>
    <property type="match status" value="2"/>
</dbReference>
<dbReference type="RefSeq" id="XP_021853165.2">
    <property type="nucleotide sequence ID" value="XM_021997473.2"/>
</dbReference>
<dbReference type="AlphaFoldDB" id="A0A9R0JZS2"/>
<reference evidence="3" key="2">
    <citation type="submission" date="2025-08" db="UniProtKB">
        <authorList>
            <consortium name="RefSeq"/>
        </authorList>
    </citation>
    <scope>IDENTIFICATION</scope>
    <source>
        <tissue evidence="3">Leaf</tissue>
    </source>
</reference>
<dbReference type="PANTHER" id="PTHR47926">
    <property type="entry name" value="PENTATRICOPEPTIDE REPEAT-CONTAINING PROTEIN"/>
    <property type="match status" value="1"/>
</dbReference>
<name>A0A9R0JZS2_SPIOL</name>
<dbReference type="KEGG" id="soe:110792658"/>
<keyword evidence="1" id="KW-0677">Repeat</keyword>
<dbReference type="GeneID" id="110792658"/>
<proteinExistence type="predicted"/>
<gene>
    <name evidence="3" type="primary">LOC110792658</name>
</gene>
<sequence length="211" mass="23473">MSGDTSQDQPLLATADYLESPVINTQIHPPTQSNQIPNVLEVNLQLKELVQAGNLEDARKLFDQMPQRDVVSWTNVEIWLSRGFAFVFQNNGLVNSVFVGSSLLDMYAKFGNISESCRVFDEMPERDGVSWTAIITGLVKAGYCRKGLLYFSEYTFAAVSSGCAHLGRIIWGEQLHGHVMIAGSMDALSVANSVMTFKREVERNSGYILER</sequence>
<protein>
    <submittedName>
        <fullName evidence="3">Pentatricopeptide repeat-containing protein At3g47840</fullName>
    </submittedName>
</protein>
<dbReference type="InterPro" id="IPR002885">
    <property type="entry name" value="PPR_rpt"/>
</dbReference>
<evidence type="ECO:0000313" key="3">
    <source>
        <dbReference type="RefSeq" id="XP_021853165.2"/>
    </source>
</evidence>
<evidence type="ECO:0000313" key="2">
    <source>
        <dbReference type="Proteomes" id="UP000813463"/>
    </source>
</evidence>
<dbReference type="InterPro" id="IPR011990">
    <property type="entry name" value="TPR-like_helical_dom_sf"/>
</dbReference>
<dbReference type="Gene3D" id="1.25.40.10">
    <property type="entry name" value="Tetratricopeptide repeat domain"/>
    <property type="match status" value="1"/>
</dbReference>
<dbReference type="InterPro" id="IPR046960">
    <property type="entry name" value="PPR_At4g14850-like_plant"/>
</dbReference>
<keyword evidence="2" id="KW-1185">Reference proteome</keyword>
<dbReference type="GO" id="GO:0003723">
    <property type="term" value="F:RNA binding"/>
    <property type="evidence" value="ECO:0007669"/>
    <property type="project" value="InterPro"/>
</dbReference>
<dbReference type="Pfam" id="PF01535">
    <property type="entry name" value="PPR"/>
    <property type="match status" value="3"/>
</dbReference>
<evidence type="ECO:0000256" key="1">
    <source>
        <dbReference type="ARBA" id="ARBA00022737"/>
    </source>
</evidence>
<accession>A0A9R0JZS2</accession>